<evidence type="ECO:0000313" key="3">
    <source>
        <dbReference type="Proteomes" id="UP000660021"/>
    </source>
</evidence>
<feature type="transmembrane region" description="Helical" evidence="1">
    <location>
        <begin position="84"/>
        <end position="103"/>
    </location>
</feature>
<name>A0ABR7HP13_9FIRM</name>
<dbReference type="EMBL" id="JACOPR010000001">
    <property type="protein sequence ID" value="MBC5729269.1"/>
    <property type="molecule type" value="Genomic_DNA"/>
</dbReference>
<keyword evidence="1" id="KW-0472">Membrane</keyword>
<dbReference type="InterPro" id="IPR035168">
    <property type="entry name" value="DUF5317"/>
</dbReference>
<keyword evidence="3" id="KW-1185">Reference proteome</keyword>
<gene>
    <name evidence="2" type="ORF">H8S34_00270</name>
</gene>
<dbReference type="Proteomes" id="UP000660021">
    <property type="component" value="Unassembled WGS sequence"/>
</dbReference>
<keyword evidence="1" id="KW-1133">Transmembrane helix</keyword>
<keyword evidence="1" id="KW-0812">Transmembrane</keyword>
<feature type="transmembrane region" description="Helical" evidence="1">
    <location>
        <begin position="157"/>
        <end position="177"/>
    </location>
</feature>
<proteinExistence type="predicted"/>
<organism evidence="2 3">
    <name type="scientific">Pseudoflavonifractor hominis</name>
    <dbReference type="NCBI Taxonomy" id="2763059"/>
    <lineage>
        <taxon>Bacteria</taxon>
        <taxon>Bacillati</taxon>
        <taxon>Bacillota</taxon>
        <taxon>Clostridia</taxon>
        <taxon>Eubacteriales</taxon>
        <taxon>Oscillospiraceae</taxon>
        <taxon>Pseudoflavonifractor</taxon>
    </lineage>
</organism>
<feature type="transmembrane region" description="Helical" evidence="1">
    <location>
        <begin position="56"/>
        <end position="75"/>
    </location>
</feature>
<dbReference type="Pfam" id="PF17248">
    <property type="entry name" value="DUF5317"/>
    <property type="match status" value="1"/>
</dbReference>
<evidence type="ECO:0000313" key="2">
    <source>
        <dbReference type="EMBL" id="MBC5729269.1"/>
    </source>
</evidence>
<feature type="transmembrane region" description="Helical" evidence="1">
    <location>
        <begin position="28"/>
        <end position="50"/>
    </location>
</feature>
<protein>
    <submittedName>
        <fullName evidence="2">DUF5317 domain-containing protein</fullName>
    </submittedName>
</protein>
<evidence type="ECO:0000256" key="1">
    <source>
        <dbReference type="SAM" id="Phobius"/>
    </source>
</evidence>
<sequence>MLTAAVILSLLIGWMGGGRLSRWEEARIHWLLLPIAALFIQHIAVSWVPWPKTGSGFWGPALLLLSYLMLGLFLLRNRRRTRTALCAGAGLLCNLVVIAANGWRMPVSTQAALRLSSQGLEALSSGAIPMYALAGPETKLLFLGDIFYLPIPLLRGFASVGDFCLAAGVFFCFMAMMKPTRLPIWLRNG</sequence>
<accession>A0ABR7HP13</accession>
<dbReference type="RefSeq" id="WP_186962738.1">
    <property type="nucleotide sequence ID" value="NZ_JACOPR010000001.1"/>
</dbReference>
<reference evidence="2 3" key="1">
    <citation type="submission" date="2020-08" db="EMBL/GenBank/DDBJ databases">
        <title>Genome public.</title>
        <authorList>
            <person name="Liu C."/>
            <person name="Sun Q."/>
        </authorList>
    </citation>
    <scope>NUCLEOTIDE SEQUENCE [LARGE SCALE GENOMIC DNA]</scope>
    <source>
        <strain evidence="2 3">New-38</strain>
    </source>
</reference>
<comment type="caution">
    <text evidence="2">The sequence shown here is derived from an EMBL/GenBank/DDBJ whole genome shotgun (WGS) entry which is preliminary data.</text>
</comment>